<dbReference type="KEGG" id="grl:LPB144_00935"/>
<reference evidence="1 2" key="1">
    <citation type="submission" date="2016-11" db="EMBL/GenBank/DDBJ databases">
        <title>Gramella sp. LPB0144 isolated from marine environment.</title>
        <authorList>
            <person name="Kim E."/>
            <person name="Yi H."/>
        </authorList>
    </citation>
    <scope>NUCLEOTIDE SEQUENCE [LARGE SCALE GENOMIC DNA]</scope>
    <source>
        <strain evidence="1 2">LPB0144</strain>
    </source>
</reference>
<name>A0A1L3J1Q8_9FLAO</name>
<sequence length="311" mass="37531">MVSEKLIKLNFLPTFENYFGRDIGTRTYRSASLSVKWTHQFDEQGRLLKSQMYELVPDRILKEFSFTYYPENTLKMNLKIDRFNYYSLRDYDPVIYELYLDKNYTIQKIVPNEDPRITHFKELDENKRITLVETTDKHSNTLYFAGYHYDEKGNIIEYMAYDSDLILKSRVTYTYTDAGDLKSYYFQNTQGDYSKVDYFYRDNHTLKEFEEIFDYGQDNVGSKIFTYTETEVYAKQTTSFSSGSKTIATYVEDKIIEEYFRPDGILKEVYKYRFGTRDYFVEEYEFYNEYGELEYTIYYDENGNEINTIYN</sequence>
<keyword evidence="2" id="KW-1185">Reference proteome</keyword>
<dbReference type="AlphaFoldDB" id="A0A1L3J1Q8"/>
<gene>
    <name evidence="1" type="ORF">LPB144_00935</name>
</gene>
<dbReference type="Proteomes" id="UP000182510">
    <property type="component" value="Chromosome"/>
</dbReference>
<protein>
    <recommendedName>
        <fullName evidence="3">Sugar-binding protein</fullName>
    </recommendedName>
</protein>
<evidence type="ECO:0008006" key="3">
    <source>
        <dbReference type="Google" id="ProtNLM"/>
    </source>
</evidence>
<accession>A0A1L3J1Q8</accession>
<evidence type="ECO:0000313" key="1">
    <source>
        <dbReference type="EMBL" id="APG59056.1"/>
    </source>
</evidence>
<evidence type="ECO:0000313" key="2">
    <source>
        <dbReference type="Proteomes" id="UP000182510"/>
    </source>
</evidence>
<organism evidence="1 2">
    <name type="scientific">Christiangramia salexigens</name>
    <dbReference type="NCBI Taxonomy" id="1913577"/>
    <lineage>
        <taxon>Bacteria</taxon>
        <taxon>Pseudomonadati</taxon>
        <taxon>Bacteroidota</taxon>
        <taxon>Flavobacteriia</taxon>
        <taxon>Flavobacteriales</taxon>
        <taxon>Flavobacteriaceae</taxon>
        <taxon>Christiangramia</taxon>
    </lineage>
</organism>
<proteinExistence type="predicted"/>
<dbReference type="EMBL" id="CP018153">
    <property type="protein sequence ID" value="APG59056.1"/>
    <property type="molecule type" value="Genomic_DNA"/>
</dbReference>